<gene>
    <name evidence="2" type="ORF">FIBSPDRAFT_497314</name>
</gene>
<accession>A0A166KDL5</accession>
<name>A0A166KDL5_9AGAM</name>
<dbReference type="Proteomes" id="UP000076532">
    <property type="component" value="Unassembled WGS sequence"/>
</dbReference>
<dbReference type="EMBL" id="KV417544">
    <property type="protein sequence ID" value="KZP21798.1"/>
    <property type="molecule type" value="Genomic_DNA"/>
</dbReference>
<keyword evidence="1" id="KW-1133">Transmembrane helix</keyword>
<keyword evidence="1" id="KW-0472">Membrane</keyword>
<evidence type="ECO:0000313" key="3">
    <source>
        <dbReference type="Proteomes" id="UP000076532"/>
    </source>
</evidence>
<evidence type="ECO:0000256" key="1">
    <source>
        <dbReference type="SAM" id="Phobius"/>
    </source>
</evidence>
<proteinExistence type="predicted"/>
<reference evidence="2 3" key="1">
    <citation type="journal article" date="2016" name="Mol. Biol. Evol.">
        <title>Comparative Genomics of Early-Diverging Mushroom-Forming Fungi Provides Insights into the Origins of Lignocellulose Decay Capabilities.</title>
        <authorList>
            <person name="Nagy L.G."/>
            <person name="Riley R."/>
            <person name="Tritt A."/>
            <person name="Adam C."/>
            <person name="Daum C."/>
            <person name="Floudas D."/>
            <person name="Sun H."/>
            <person name="Yadav J.S."/>
            <person name="Pangilinan J."/>
            <person name="Larsson K.H."/>
            <person name="Matsuura K."/>
            <person name="Barry K."/>
            <person name="Labutti K."/>
            <person name="Kuo R."/>
            <person name="Ohm R.A."/>
            <person name="Bhattacharya S.S."/>
            <person name="Shirouzu T."/>
            <person name="Yoshinaga Y."/>
            <person name="Martin F.M."/>
            <person name="Grigoriev I.V."/>
            <person name="Hibbett D.S."/>
        </authorList>
    </citation>
    <scope>NUCLEOTIDE SEQUENCE [LARGE SCALE GENOMIC DNA]</scope>
    <source>
        <strain evidence="2 3">CBS 109695</strain>
    </source>
</reference>
<evidence type="ECO:0000313" key="2">
    <source>
        <dbReference type="EMBL" id="KZP21798.1"/>
    </source>
</evidence>
<keyword evidence="1" id="KW-0812">Transmembrane</keyword>
<organism evidence="2 3">
    <name type="scientific">Athelia psychrophila</name>
    <dbReference type="NCBI Taxonomy" id="1759441"/>
    <lineage>
        <taxon>Eukaryota</taxon>
        <taxon>Fungi</taxon>
        <taxon>Dikarya</taxon>
        <taxon>Basidiomycota</taxon>
        <taxon>Agaricomycotina</taxon>
        <taxon>Agaricomycetes</taxon>
        <taxon>Agaricomycetidae</taxon>
        <taxon>Atheliales</taxon>
        <taxon>Atheliaceae</taxon>
        <taxon>Athelia</taxon>
    </lineage>
</organism>
<protein>
    <submittedName>
        <fullName evidence="2">Uncharacterized protein</fullName>
    </submittedName>
</protein>
<keyword evidence="3" id="KW-1185">Reference proteome</keyword>
<sequence>MIRHLAALFEIFLNNVRPTPWAYFVFLVCYLSVAQMRPMGFTSSSFYIYTRYTLSLPFSPSIHL</sequence>
<dbReference type="AlphaFoldDB" id="A0A166KDL5"/>
<feature type="transmembrane region" description="Helical" evidence="1">
    <location>
        <begin position="20"/>
        <end position="36"/>
    </location>
</feature>